<dbReference type="PANTHER" id="PTHR43238:SF1">
    <property type="entry name" value="GDP-L-FUCOSE SYNTHASE"/>
    <property type="match status" value="1"/>
</dbReference>
<dbReference type="GO" id="GO:0050577">
    <property type="term" value="F:GDP-L-fucose synthase activity"/>
    <property type="evidence" value="ECO:0007669"/>
    <property type="project" value="TreeGrafter"/>
</dbReference>
<evidence type="ECO:0000313" key="1">
    <source>
        <dbReference type="EMBL" id="CAD7227947.1"/>
    </source>
</evidence>
<dbReference type="Pfam" id="PF01370">
    <property type="entry name" value="Epimerase"/>
    <property type="match status" value="1"/>
</dbReference>
<dbReference type="SUPFAM" id="SSF51735">
    <property type="entry name" value="NAD(P)-binding Rossmann-fold domains"/>
    <property type="match status" value="1"/>
</dbReference>
<dbReference type="Gene3D" id="3.90.25.10">
    <property type="entry name" value="UDP-galactose 4-epimerase, domain 1"/>
    <property type="match status" value="1"/>
</dbReference>
<dbReference type="InterPro" id="IPR036291">
    <property type="entry name" value="NAD(P)-bd_dom_sf"/>
</dbReference>
<dbReference type="EMBL" id="OB661318">
    <property type="protein sequence ID" value="CAD7227947.1"/>
    <property type="molecule type" value="Genomic_DNA"/>
</dbReference>
<proteinExistence type="predicted"/>
<reference evidence="1" key="1">
    <citation type="submission" date="2020-11" db="EMBL/GenBank/DDBJ databases">
        <authorList>
            <person name="Tran Van P."/>
        </authorList>
    </citation>
    <scope>NUCLEOTIDE SEQUENCE</scope>
</reference>
<dbReference type="OrthoDB" id="202470at2759"/>
<name>A0A7R8WEY9_9CRUS</name>
<gene>
    <name evidence="1" type="ORF">CTOB1V02_LOCUS5840</name>
</gene>
<dbReference type="InterPro" id="IPR001509">
    <property type="entry name" value="Epimerase_deHydtase"/>
</dbReference>
<sequence>MSGEETRKVVLVTGGNGLVGSAIRYVVESLGEKKEDEIWVFLSSKDGDLRERDQARAIFDRYKPTHVIHLAAIVGGLYANMAGNCDFLRENILINDNVLHTSYQHGVQKVVSCLSSCIFPDKISYPFNETMVHMGPPHDSNIGYSHAKRLVDIQNKVYHMQHGCNFTSVVPVNVFGPQDNFNIEKGHIIPGMIHKVYLAKQKGTPVVMWGTGTPLRQFIYSRDLARLIIWALREYPEIDPIILAREFNATEVGGPDKLTTHASHVKDSRVTRAGLTLHT</sequence>
<protein>
    <submittedName>
        <fullName evidence="1">Uncharacterized protein</fullName>
    </submittedName>
</protein>
<organism evidence="1">
    <name type="scientific">Cyprideis torosa</name>
    <dbReference type="NCBI Taxonomy" id="163714"/>
    <lineage>
        <taxon>Eukaryota</taxon>
        <taxon>Metazoa</taxon>
        <taxon>Ecdysozoa</taxon>
        <taxon>Arthropoda</taxon>
        <taxon>Crustacea</taxon>
        <taxon>Oligostraca</taxon>
        <taxon>Ostracoda</taxon>
        <taxon>Podocopa</taxon>
        <taxon>Podocopida</taxon>
        <taxon>Cytherocopina</taxon>
        <taxon>Cytheroidea</taxon>
        <taxon>Cytherideidae</taxon>
        <taxon>Cyprideis</taxon>
    </lineage>
</organism>
<dbReference type="Gene3D" id="3.40.50.720">
    <property type="entry name" value="NAD(P)-binding Rossmann-like Domain"/>
    <property type="match status" value="1"/>
</dbReference>
<accession>A0A7R8WEY9</accession>
<dbReference type="PANTHER" id="PTHR43238">
    <property type="entry name" value="GDP-L-FUCOSE SYNTHASE"/>
    <property type="match status" value="1"/>
</dbReference>
<dbReference type="AlphaFoldDB" id="A0A7R8WEY9"/>